<evidence type="ECO:0008006" key="4">
    <source>
        <dbReference type="Google" id="ProtNLM"/>
    </source>
</evidence>
<dbReference type="EMBL" id="CP116347">
    <property type="protein sequence ID" value="WCE15717.1"/>
    <property type="molecule type" value="Genomic_DNA"/>
</dbReference>
<gene>
    <name evidence="2" type="ORF">PHA72_08240</name>
</gene>
<organism evidence="2 3">
    <name type="scientific">Enterobacter ludwigii</name>
    <dbReference type="NCBI Taxonomy" id="299767"/>
    <lineage>
        <taxon>Bacteria</taxon>
        <taxon>Pseudomonadati</taxon>
        <taxon>Pseudomonadota</taxon>
        <taxon>Gammaproteobacteria</taxon>
        <taxon>Enterobacterales</taxon>
        <taxon>Enterobacteriaceae</taxon>
        <taxon>Enterobacter</taxon>
        <taxon>Enterobacter cloacae complex</taxon>
    </lineage>
</organism>
<reference evidence="2 3" key="1">
    <citation type="submission" date="2023-01" db="EMBL/GenBank/DDBJ databases">
        <title>Genome sequence resource and annotation of Enterobacter ludwigii, an economically important pathogen of seedling wilt with strawberry.</title>
        <authorList>
            <person name="Xie Y."/>
        </authorList>
    </citation>
    <scope>NUCLEOTIDE SEQUENCE [LARGE SCALE GENOMIC DNA]</scope>
    <source>
        <strain evidence="2 3">CM-TZ4</strain>
    </source>
</reference>
<accession>A0AAX3LHH4</accession>
<name>A0AAX3LHH4_9ENTR</name>
<sequence length="63" mass="7219">MLLPVFVCDGQNFHRASSRPAYPRSAPYVRSTLYDVWRQHPCPTENPRPSRHKNDHALCSPSA</sequence>
<evidence type="ECO:0000256" key="1">
    <source>
        <dbReference type="SAM" id="MobiDB-lite"/>
    </source>
</evidence>
<feature type="region of interest" description="Disordered" evidence="1">
    <location>
        <begin position="42"/>
        <end position="63"/>
    </location>
</feature>
<keyword evidence="3" id="KW-1185">Reference proteome</keyword>
<dbReference type="AlphaFoldDB" id="A0AAX3LHH4"/>
<evidence type="ECO:0000313" key="2">
    <source>
        <dbReference type="EMBL" id="WCE15717.1"/>
    </source>
</evidence>
<protein>
    <recommendedName>
        <fullName evidence="4">Porphobilinogen synthase</fullName>
    </recommendedName>
</protein>
<evidence type="ECO:0000313" key="3">
    <source>
        <dbReference type="Proteomes" id="UP001210538"/>
    </source>
</evidence>
<dbReference type="Proteomes" id="UP001210538">
    <property type="component" value="Chromosome"/>
</dbReference>
<proteinExistence type="predicted"/>